<feature type="domain" description="Peptidase S8/S53" evidence="8">
    <location>
        <begin position="154"/>
        <end position="385"/>
    </location>
</feature>
<dbReference type="Pfam" id="PF05922">
    <property type="entry name" value="Inhibitor_I9"/>
    <property type="match status" value="1"/>
</dbReference>
<dbReference type="PROSITE" id="PS00137">
    <property type="entry name" value="SUBTILASE_HIS"/>
    <property type="match status" value="1"/>
</dbReference>
<dbReference type="SUPFAM" id="SSF54897">
    <property type="entry name" value="Protease propeptides/inhibitors"/>
    <property type="match status" value="1"/>
</dbReference>
<evidence type="ECO:0000256" key="6">
    <source>
        <dbReference type="RuleBase" id="RU003355"/>
    </source>
</evidence>
<dbReference type="RefSeq" id="WP_344008574.1">
    <property type="nucleotide sequence ID" value="NZ_BAAAMY010000007.1"/>
</dbReference>
<dbReference type="InterPro" id="IPR050131">
    <property type="entry name" value="Peptidase_S8_subtilisin-like"/>
</dbReference>
<dbReference type="PROSITE" id="PS00136">
    <property type="entry name" value="SUBTILASE_ASP"/>
    <property type="match status" value="1"/>
</dbReference>
<evidence type="ECO:0000313" key="10">
    <source>
        <dbReference type="EMBL" id="GAA1927478.1"/>
    </source>
</evidence>
<dbReference type="InterPro" id="IPR022398">
    <property type="entry name" value="Peptidase_S8_His-AS"/>
</dbReference>
<comment type="similarity">
    <text evidence="1 5 6">Belongs to the peptidase S8 family.</text>
</comment>
<dbReference type="SUPFAM" id="SSF52743">
    <property type="entry name" value="Subtilisin-like"/>
    <property type="match status" value="1"/>
</dbReference>
<dbReference type="Proteomes" id="UP001501612">
    <property type="component" value="Unassembled WGS sequence"/>
</dbReference>
<evidence type="ECO:0000256" key="1">
    <source>
        <dbReference type="ARBA" id="ARBA00011073"/>
    </source>
</evidence>
<protein>
    <submittedName>
        <fullName evidence="10">S8 family peptidase</fullName>
    </submittedName>
</protein>
<dbReference type="PROSITE" id="PS00138">
    <property type="entry name" value="SUBTILASE_SER"/>
    <property type="match status" value="1"/>
</dbReference>
<dbReference type="PANTHER" id="PTHR43806:SF11">
    <property type="entry name" value="CEREVISIN-RELATED"/>
    <property type="match status" value="1"/>
</dbReference>
<dbReference type="PRINTS" id="PR00723">
    <property type="entry name" value="SUBTILISIN"/>
</dbReference>
<keyword evidence="7" id="KW-0732">Signal</keyword>
<evidence type="ECO:0000256" key="4">
    <source>
        <dbReference type="ARBA" id="ARBA00022825"/>
    </source>
</evidence>
<dbReference type="InterPro" id="IPR010259">
    <property type="entry name" value="S8pro/Inhibitor_I9"/>
</dbReference>
<dbReference type="InterPro" id="IPR023827">
    <property type="entry name" value="Peptidase_S8_Asp-AS"/>
</dbReference>
<dbReference type="PANTHER" id="PTHR43806">
    <property type="entry name" value="PEPTIDASE S8"/>
    <property type="match status" value="1"/>
</dbReference>
<dbReference type="Gene3D" id="3.30.70.80">
    <property type="entry name" value="Peptidase S8 propeptide/proteinase inhibitor I9"/>
    <property type="match status" value="1"/>
</dbReference>
<evidence type="ECO:0000313" key="11">
    <source>
        <dbReference type="Proteomes" id="UP001501612"/>
    </source>
</evidence>
<evidence type="ECO:0000256" key="3">
    <source>
        <dbReference type="ARBA" id="ARBA00022801"/>
    </source>
</evidence>
<dbReference type="InterPro" id="IPR000209">
    <property type="entry name" value="Peptidase_S8/S53_dom"/>
</dbReference>
<dbReference type="CDD" id="cd04077">
    <property type="entry name" value="Peptidases_S8_PCSK9_ProteinaseK_like"/>
    <property type="match status" value="1"/>
</dbReference>
<name>A0ABN2PQL8_9ACTN</name>
<feature type="active site" description="Charge relay system" evidence="5">
    <location>
        <position position="345"/>
    </location>
</feature>
<dbReference type="InterPro" id="IPR036852">
    <property type="entry name" value="Peptidase_S8/S53_dom_sf"/>
</dbReference>
<feature type="active site" description="Charge relay system" evidence="5">
    <location>
        <position position="194"/>
    </location>
</feature>
<dbReference type="InterPro" id="IPR023828">
    <property type="entry name" value="Peptidase_S8_Ser-AS"/>
</dbReference>
<accession>A0ABN2PQL8</accession>
<evidence type="ECO:0000256" key="5">
    <source>
        <dbReference type="PROSITE-ProRule" id="PRU01240"/>
    </source>
</evidence>
<evidence type="ECO:0000256" key="7">
    <source>
        <dbReference type="SAM" id="SignalP"/>
    </source>
</evidence>
<feature type="active site" description="Charge relay system" evidence="5">
    <location>
        <position position="162"/>
    </location>
</feature>
<sequence>MLKRTAVGMATLAVSALGATALTSTTASAAPDADRAAAEQQAPLVQAESGAIAGQYIVFMEPGAEQASRATGRADVFAAGGTIERVYDDLGGYAADLDAAELAAVRSNPDVQLVAEDSRVEISATQSNPTWGLDRIDQRSLPMSRSFTYNATGSGVTSYIIDTGIQAHNEFSGRLAAGFTAINDGRGSSDCNGHGTHVAGTVGGTTYGVAKQTTLVPVRVLGCDGSGTNSGVIAGMDWVAGRGGPAVANMSLGGGASTATDSAVARMTSAGVTTVVAAGNENQNACNVSPARASSAITVGATTSSDARSSFSNWGSCVDIFAPGSSITSAWIGSSSATNTISGTSMASPHVAGVAAQYLQLNRGASPATVTNAIVGNATTGVVSGTNGSPNRLLFTNY</sequence>
<keyword evidence="11" id="KW-1185">Reference proteome</keyword>
<dbReference type="EMBL" id="BAAAMY010000007">
    <property type="protein sequence ID" value="GAA1927478.1"/>
    <property type="molecule type" value="Genomic_DNA"/>
</dbReference>
<evidence type="ECO:0000259" key="8">
    <source>
        <dbReference type="Pfam" id="PF00082"/>
    </source>
</evidence>
<comment type="caution">
    <text evidence="10">The sequence shown here is derived from an EMBL/GenBank/DDBJ whole genome shotgun (WGS) entry which is preliminary data.</text>
</comment>
<dbReference type="InterPro" id="IPR015500">
    <property type="entry name" value="Peptidase_S8_subtilisin-rel"/>
</dbReference>
<evidence type="ECO:0000256" key="2">
    <source>
        <dbReference type="ARBA" id="ARBA00022670"/>
    </source>
</evidence>
<gene>
    <name evidence="10" type="ORF">GCM10009737_31700</name>
</gene>
<keyword evidence="4 5" id="KW-0720">Serine protease</keyword>
<feature type="signal peptide" evidence="7">
    <location>
        <begin position="1"/>
        <end position="29"/>
    </location>
</feature>
<evidence type="ECO:0000259" key="9">
    <source>
        <dbReference type="Pfam" id="PF05922"/>
    </source>
</evidence>
<reference evidence="10 11" key="1">
    <citation type="journal article" date="2019" name="Int. J. Syst. Evol. Microbiol.">
        <title>The Global Catalogue of Microorganisms (GCM) 10K type strain sequencing project: providing services to taxonomists for standard genome sequencing and annotation.</title>
        <authorList>
            <consortium name="The Broad Institute Genomics Platform"/>
            <consortium name="The Broad Institute Genome Sequencing Center for Infectious Disease"/>
            <person name="Wu L."/>
            <person name="Ma J."/>
        </authorList>
    </citation>
    <scope>NUCLEOTIDE SEQUENCE [LARGE SCALE GENOMIC DNA]</scope>
    <source>
        <strain evidence="10 11">JCM 14046</strain>
    </source>
</reference>
<proteinExistence type="inferred from homology"/>
<dbReference type="Pfam" id="PF00082">
    <property type="entry name" value="Peptidase_S8"/>
    <property type="match status" value="1"/>
</dbReference>
<feature type="domain" description="Inhibitor I9" evidence="9">
    <location>
        <begin position="77"/>
        <end position="122"/>
    </location>
</feature>
<dbReference type="InterPro" id="IPR034193">
    <property type="entry name" value="PCSK9_ProteinaseK-like"/>
</dbReference>
<dbReference type="PROSITE" id="PS51892">
    <property type="entry name" value="SUBTILASE"/>
    <property type="match status" value="1"/>
</dbReference>
<dbReference type="Gene3D" id="3.40.50.200">
    <property type="entry name" value="Peptidase S8/S53 domain"/>
    <property type="match status" value="1"/>
</dbReference>
<dbReference type="InterPro" id="IPR037045">
    <property type="entry name" value="S8pro/Inhibitor_I9_sf"/>
</dbReference>
<keyword evidence="2 5" id="KW-0645">Protease</keyword>
<keyword evidence="3 5" id="KW-0378">Hydrolase</keyword>
<feature type="chain" id="PRO_5045590938" evidence="7">
    <location>
        <begin position="30"/>
        <end position="398"/>
    </location>
</feature>
<organism evidence="10 11">
    <name type="scientific">Nocardioides lentus</name>
    <dbReference type="NCBI Taxonomy" id="338077"/>
    <lineage>
        <taxon>Bacteria</taxon>
        <taxon>Bacillati</taxon>
        <taxon>Actinomycetota</taxon>
        <taxon>Actinomycetes</taxon>
        <taxon>Propionibacteriales</taxon>
        <taxon>Nocardioidaceae</taxon>
        <taxon>Nocardioides</taxon>
    </lineage>
</organism>